<dbReference type="AlphaFoldDB" id="A0A4Z0BV53"/>
<gene>
    <name evidence="2" type="ORF">EZ216_12000</name>
</gene>
<evidence type="ECO:0000256" key="1">
    <source>
        <dbReference type="SAM" id="MobiDB-lite"/>
    </source>
</evidence>
<comment type="caution">
    <text evidence="2">The sequence shown here is derived from an EMBL/GenBank/DDBJ whole genome shotgun (WGS) entry which is preliminary data.</text>
</comment>
<accession>A0A4Z0BV53</accession>
<proteinExistence type="predicted"/>
<keyword evidence="3" id="KW-1185">Reference proteome</keyword>
<evidence type="ECO:0000313" key="3">
    <source>
        <dbReference type="Proteomes" id="UP000297839"/>
    </source>
</evidence>
<evidence type="ECO:0000313" key="2">
    <source>
        <dbReference type="EMBL" id="TFZ01905.1"/>
    </source>
</evidence>
<organism evidence="2 3">
    <name type="scientific">Ramlibacter humi</name>
    <dbReference type="NCBI Taxonomy" id="2530451"/>
    <lineage>
        <taxon>Bacteria</taxon>
        <taxon>Pseudomonadati</taxon>
        <taxon>Pseudomonadota</taxon>
        <taxon>Betaproteobacteria</taxon>
        <taxon>Burkholderiales</taxon>
        <taxon>Comamonadaceae</taxon>
        <taxon>Ramlibacter</taxon>
    </lineage>
</organism>
<dbReference type="RefSeq" id="WP_135250005.1">
    <property type="nucleotide sequence ID" value="NZ_SMLK01000003.1"/>
</dbReference>
<dbReference type="Proteomes" id="UP000297839">
    <property type="component" value="Unassembled WGS sequence"/>
</dbReference>
<protein>
    <submittedName>
        <fullName evidence="2">Uncharacterized protein</fullName>
    </submittedName>
</protein>
<sequence>MASHHKPSFPLPEQAAALFDGALAWQQAQTEWLVRSLQQWLSATSGLQPVPVRAKSPQHGHVTGKLGGPRG</sequence>
<name>A0A4Z0BV53_9BURK</name>
<reference evidence="2 3" key="1">
    <citation type="submission" date="2019-03" db="EMBL/GenBank/DDBJ databases">
        <title>Ramlibacter sp. 18x22-1, whole genome shotgun sequence.</title>
        <authorList>
            <person name="Zhang X."/>
            <person name="Feng G."/>
            <person name="Zhu H."/>
        </authorList>
    </citation>
    <scope>NUCLEOTIDE SEQUENCE [LARGE SCALE GENOMIC DNA]</scope>
    <source>
        <strain evidence="2 3">18x22-1</strain>
    </source>
</reference>
<dbReference type="EMBL" id="SMLK01000003">
    <property type="protein sequence ID" value="TFZ01905.1"/>
    <property type="molecule type" value="Genomic_DNA"/>
</dbReference>
<feature type="region of interest" description="Disordered" evidence="1">
    <location>
        <begin position="48"/>
        <end position="71"/>
    </location>
</feature>